<dbReference type="SMART" id="SM00276">
    <property type="entry name" value="GLECT"/>
    <property type="match status" value="1"/>
</dbReference>
<feature type="signal peptide" evidence="3">
    <location>
        <begin position="1"/>
        <end position="20"/>
    </location>
</feature>
<comment type="caution">
    <text evidence="5">The sequence shown here is derived from an EMBL/GenBank/DDBJ whole genome shotgun (WGS) entry which is preliminary data.</text>
</comment>
<dbReference type="InterPro" id="IPR001079">
    <property type="entry name" value="Galectin_CRD"/>
</dbReference>
<evidence type="ECO:0000256" key="3">
    <source>
        <dbReference type="SAM" id="SignalP"/>
    </source>
</evidence>
<proteinExistence type="predicted"/>
<dbReference type="AlphaFoldDB" id="A0AA39HQR2"/>
<dbReference type="InterPro" id="IPR013320">
    <property type="entry name" value="ConA-like_dom_sf"/>
</dbReference>
<name>A0AA39HQR2_9BILA</name>
<keyword evidence="3" id="KW-0732">Signal</keyword>
<reference evidence="5" key="1">
    <citation type="submission" date="2023-06" db="EMBL/GenBank/DDBJ databases">
        <title>Genomic analysis of the entomopathogenic nematode Steinernema hermaphroditum.</title>
        <authorList>
            <person name="Schwarz E.M."/>
            <person name="Heppert J.K."/>
            <person name="Baniya A."/>
            <person name="Schwartz H.T."/>
            <person name="Tan C.-H."/>
            <person name="Antoshechkin I."/>
            <person name="Sternberg P.W."/>
            <person name="Goodrich-Blair H."/>
            <person name="Dillman A.R."/>
        </authorList>
    </citation>
    <scope>NUCLEOTIDE SEQUENCE</scope>
    <source>
        <strain evidence="5">PS9179</strain>
        <tissue evidence="5">Whole animal</tissue>
    </source>
</reference>
<dbReference type="Pfam" id="PF00337">
    <property type="entry name" value="Gal-bind_lectin"/>
    <property type="match status" value="2"/>
</dbReference>
<dbReference type="PANTHER" id="PTHR11346:SF176">
    <property type="entry name" value="32 KDA BETA-GALACTOSIDE-BINDING LECTIN LEC-3"/>
    <property type="match status" value="1"/>
</dbReference>
<dbReference type="Gene3D" id="2.60.120.200">
    <property type="match status" value="2"/>
</dbReference>
<feature type="chain" id="PRO_5041278595" description="Galectin" evidence="3">
    <location>
        <begin position="21"/>
        <end position="337"/>
    </location>
</feature>
<keyword evidence="6" id="KW-1185">Reference proteome</keyword>
<keyword evidence="1 2" id="KW-0430">Lectin</keyword>
<evidence type="ECO:0000256" key="1">
    <source>
        <dbReference type="ARBA" id="ARBA00022734"/>
    </source>
</evidence>
<accession>A0AA39HQR2</accession>
<dbReference type="SMART" id="SM00908">
    <property type="entry name" value="Gal-bind_lectin"/>
    <property type="match status" value="2"/>
</dbReference>
<dbReference type="InterPro" id="IPR044156">
    <property type="entry name" value="Galectin-like"/>
</dbReference>
<dbReference type="PANTHER" id="PTHR11346">
    <property type="entry name" value="GALECTIN"/>
    <property type="match status" value="1"/>
</dbReference>
<sequence length="337" mass="38890">MLLWSGRLLLLLWFFGILDAAASSSRAPSRRWRHRNPVIPEKYRRTLDGKNKQKSKVSLPSIIDIFEPFSLGESIRIEGRFSVDLKEFNITLGTNHNHNNEYAPLHFSAQKDQLITKEIERGEIVDPYEFWIPQDSKERGVMNSLQPGKPFVILICITDRNDETLFNIIVNHKIYAYLTTSHALGLITQISLDGDAVIDHVEWGGLDRDTPLFETFPLMLEGRVVVNGAFTEETFEMALLDPMLEKAFYFTVRFNEKTALANSYLKNAWGLEERASKFPFDQSQHFELMLLVNVKEVRVVVDGELILTFKHRTANPLRDYIGVWVNENALVYNIVWN</sequence>
<feature type="domain" description="Galectin" evidence="4">
    <location>
        <begin position="210"/>
        <end position="337"/>
    </location>
</feature>
<evidence type="ECO:0000259" key="4">
    <source>
        <dbReference type="PROSITE" id="PS51304"/>
    </source>
</evidence>
<evidence type="ECO:0000313" key="6">
    <source>
        <dbReference type="Proteomes" id="UP001175271"/>
    </source>
</evidence>
<dbReference type="EMBL" id="JAUCMV010000003">
    <property type="protein sequence ID" value="KAK0409755.1"/>
    <property type="molecule type" value="Genomic_DNA"/>
</dbReference>
<evidence type="ECO:0000313" key="5">
    <source>
        <dbReference type="EMBL" id="KAK0409755.1"/>
    </source>
</evidence>
<evidence type="ECO:0000256" key="2">
    <source>
        <dbReference type="RuleBase" id="RU102079"/>
    </source>
</evidence>
<dbReference type="GO" id="GO:0016936">
    <property type="term" value="F:galactoside binding"/>
    <property type="evidence" value="ECO:0007669"/>
    <property type="project" value="TreeGrafter"/>
</dbReference>
<dbReference type="Proteomes" id="UP001175271">
    <property type="component" value="Unassembled WGS sequence"/>
</dbReference>
<gene>
    <name evidence="5" type="ORF">QR680_004735</name>
</gene>
<dbReference type="PROSITE" id="PS51304">
    <property type="entry name" value="GALECTIN"/>
    <property type="match status" value="2"/>
</dbReference>
<organism evidence="5 6">
    <name type="scientific">Steinernema hermaphroditum</name>
    <dbReference type="NCBI Taxonomy" id="289476"/>
    <lineage>
        <taxon>Eukaryota</taxon>
        <taxon>Metazoa</taxon>
        <taxon>Ecdysozoa</taxon>
        <taxon>Nematoda</taxon>
        <taxon>Chromadorea</taxon>
        <taxon>Rhabditida</taxon>
        <taxon>Tylenchina</taxon>
        <taxon>Panagrolaimomorpha</taxon>
        <taxon>Strongyloidoidea</taxon>
        <taxon>Steinernematidae</taxon>
        <taxon>Steinernema</taxon>
    </lineage>
</organism>
<protein>
    <recommendedName>
        <fullName evidence="2">Galectin</fullName>
    </recommendedName>
</protein>
<dbReference type="SUPFAM" id="SSF49899">
    <property type="entry name" value="Concanavalin A-like lectins/glucanases"/>
    <property type="match status" value="2"/>
</dbReference>
<feature type="domain" description="Galectin" evidence="4">
    <location>
        <begin position="61"/>
        <end position="204"/>
    </location>
</feature>
<dbReference type="GO" id="GO:0030246">
    <property type="term" value="F:carbohydrate binding"/>
    <property type="evidence" value="ECO:0007669"/>
    <property type="project" value="UniProtKB-UniRule"/>
</dbReference>